<feature type="domain" description="AMP-dependent synthetase/ligase" evidence="2">
    <location>
        <begin position="22"/>
        <end position="433"/>
    </location>
</feature>
<dbReference type="InterPro" id="IPR050237">
    <property type="entry name" value="ATP-dep_AMP-bd_enzyme"/>
</dbReference>
<dbReference type="PROSITE" id="PS00455">
    <property type="entry name" value="AMP_BINDING"/>
    <property type="match status" value="1"/>
</dbReference>
<evidence type="ECO:0000313" key="4">
    <source>
        <dbReference type="EMBL" id="GAA2092235.1"/>
    </source>
</evidence>
<evidence type="ECO:0000259" key="2">
    <source>
        <dbReference type="Pfam" id="PF00501"/>
    </source>
</evidence>
<comment type="caution">
    <text evidence="4">The sequence shown here is derived from an EMBL/GenBank/DDBJ whole genome shotgun (WGS) entry which is preliminary data.</text>
</comment>
<evidence type="ECO:0008006" key="6">
    <source>
        <dbReference type="Google" id="ProtNLM"/>
    </source>
</evidence>
<gene>
    <name evidence="4" type="ORF">GCM10009823_09860</name>
</gene>
<dbReference type="InterPro" id="IPR045851">
    <property type="entry name" value="AMP-bd_C_sf"/>
</dbReference>
<dbReference type="InterPro" id="IPR000873">
    <property type="entry name" value="AMP-dep_synth/lig_dom"/>
</dbReference>
<keyword evidence="5" id="KW-1185">Reference proteome</keyword>
<dbReference type="Pfam" id="PF00501">
    <property type="entry name" value="AMP-binding"/>
    <property type="match status" value="1"/>
</dbReference>
<dbReference type="Gene3D" id="3.40.50.12780">
    <property type="entry name" value="N-terminal domain of ligase-like"/>
    <property type="match status" value="1"/>
</dbReference>
<dbReference type="InterPro" id="IPR025110">
    <property type="entry name" value="AMP-bd_C"/>
</dbReference>
<reference evidence="5" key="1">
    <citation type="journal article" date="2019" name="Int. J. Syst. Evol. Microbiol.">
        <title>The Global Catalogue of Microorganisms (GCM) 10K type strain sequencing project: providing services to taxonomists for standard genome sequencing and annotation.</title>
        <authorList>
            <consortium name="The Broad Institute Genomics Platform"/>
            <consortium name="The Broad Institute Genome Sequencing Center for Infectious Disease"/>
            <person name="Wu L."/>
            <person name="Ma J."/>
        </authorList>
    </citation>
    <scope>NUCLEOTIDE SEQUENCE [LARGE SCALE GENOMIC DNA]</scope>
    <source>
        <strain evidence="5">JCM 15900</strain>
    </source>
</reference>
<dbReference type="InterPro" id="IPR042099">
    <property type="entry name" value="ANL_N_sf"/>
</dbReference>
<dbReference type="PANTHER" id="PTHR43767:SF1">
    <property type="entry name" value="NONRIBOSOMAL PEPTIDE SYNTHASE PES1 (EUROFUNG)-RELATED"/>
    <property type="match status" value="1"/>
</dbReference>
<dbReference type="RefSeq" id="WP_344335770.1">
    <property type="nucleotide sequence ID" value="NZ_BAAAPZ010000003.1"/>
</dbReference>
<evidence type="ECO:0000259" key="3">
    <source>
        <dbReference type="Pfam" id="PF13193"/>
    </source>
</evidence>
<dbReference type="Gene3D" id="3.30.300.30">
    <property type="match status" value="1"/>
</dbReference>
<dbReference type="EMBL" id="BAAAPZ010000003">
    <property type="protein sequence ID" value="GAA2092235.1"/>
    <property type="molecule type" value="Genomic_DNA"/>
</dbReference>
<protein>
    <recommendedName>
        <fullName evidence="6">Long-chain acyl-CoA synthetase</fullName>
    </recommendedName>
</protein>
<proteinExistence type="predicted"/>
<evidence type="ECO:0000256" key="1">
    <source>
        <dbReference type="SAM" id="MobiDB-lite"/>
    </source>
</evidence>
<dbReference type="SUPFAM" id="SSF56801">
    <property type="entry name" value="Acetyl-CoA synthetase-like"/>
    <property type="match status" value="1"/>
</dbReference>
<sequence length="566" mass="60320">MSGFDAHLTPSHPTMLALWNSRVQDTPEAPFLHVFDETVTFAAADAQAEALARALAAAGLAQGDRVALYAQNDPLFVVGVLAGWKLGAIVVPINPMNTARELRYHLEDSGAKALVTLPTLWDEVAAGVVGDTGVDVVITGDFTRWTEDEGGIGTERVAAVLDARVSAPAGVTLLRAEELYAAQPRAAADPAQAGGSGDGRTGAYPTAGSVPEPRLTGRDPAFLTYTSGTTGSPKGAVNTHANVTFNAETYTRLVGIASGQPILAIAPLFHITGSVGHLAYAIRLGSPLVLSHRFQPEAMLRTIRAWRPAFTVGAITALMALADSPALQEGDLESFEVIYSGGAPIAPSLGDRLEQVYGTYIHNIYGMSETASPFTATPRGVRGPVDPASGALSVGKPVYDTEVRLVDPDGVDVAVGEQGEIWGRGPQITPEYWNRPEATAAEITDGWLHTGDVAVRDEDGWIYLVDRKKDMINASGYKVWPREVEGVLYDHPAVSEAAVVGAPDEYRGETVKAYVTLKAGAHTTVEELAEFCRENLSAYKRPRVLEIIDEMPKTATGKIMRRSLRD</sequence>
<dbReference type="PANTHER" id="PTHR43767">
    <property type="entry name" value="LONG-CHAIN-FATTY-ACID--COA LIGASE"/>
    <property type="match status" value="1"/>
</dbReference>
<organism evidence="4 5">
    <name type="scientific">Brevibacterium salitolerans</name>
    <dbReference type="NCBI Taxonomy" id="1403566"/>
    <lineage>
        <taxon>Bacteria</taxon>
        <taxon>Bacillati</taxon>
        <taxon>Actinomycetota</taxon>
        <taxon>Actinomycetes</taxon>
        <taxon>Micrococcales</taxon>
        <taxon>Brevibacteriaceae</taxon>
        <taxon>Brevibacterium</taxon>
    </lineage>
</organism>
<dbReference type="Gene3D" id="3.40.50.980">
    <property type="match status" value="1"/>
</dbReference>
<dbReference type="InterPro" id="IPR020845">
    <property type="entry name" value="AMP-binding_CS"/>
</dbReference>
<accession>A0ABP5I261</accession>
<evidence type="ECO:0000313" key="5">
    <source>
        <dbReference type="Proteomes" id="UP001500984"/>
    </source>
</evidence>
<name>A0ABP5I261_9MICO</name>
<dbReference type="Pfam" id="PF13193">
    <property type="entry name" value="AMP-binding_C"/>
    <property type="match status" value="1"/>
</dbReference>
<feature type="region of interest" description="Disordered" evidence="1">
    <location>
        <begin position="186"/>
        <end position="211"/>
    </location>
</feature>
<dbReference type="Proteomes" id="UP001500984">
    <property type="component" value="Unassembled WGS sequence"/>
</dbReference>
<feature type="domain" description="AMP-binding enzyme C-terminal" evidence="3">
    <location>
        <begin position="483"/>
        <end position="558"/>
    </location>
</feature>